<dbReference type="InterPro" id="IPR000866">
    <property type="entry name" value="AhpC/TSA"/>
</dbReference>
<comment type="subunit">
    <text evidence="2">Monomer.</text>
</comment>
<dbReference type="CDD" id="cd03017">
    <property type="entry name" value="PRX_BCP"/>
    <property type="match status" value="1"/>
</dbReference>
<dbReference type="InterPro" id="IPR036249">
    <property type="entry name" value="Thioredoxin-like_sf"/>
</dbReference>
<keyword evidence="16" id="KW-1185">Reference proteome</keyword>
<reference evidence="15" key="1">
    <citation type="journal article" date="2019" name="PLoS Negl. Trop. Dis.">
        <title>Revisiting the worldwide diversity of Leptospira species in the environment.</title>
        <authorList>
            <person name="Vincent A.T."/>
            <person name="Schiettekatte O."/>
            <person name="Bourhy P."/>
            <person name="Veyrier F.J."/>
            <person name="Picardeau M."/>
        </authorList>
    </citation>
    <scope>NUCLEOTIDE SEQUENCE [LARGE SCALE GENOMIC DNA]</scope>
    <source>
        <strain evidence="15">201702476</strain>
    </source>
</reference>
<dbReference type="GO" id="GO:0005737">
    <property type="term" value="C:cytoplasm"/>
    <property type="evidence" value="ECO:0007669"/>
    <property type="project" value="TreeGrafter"/>
</dbReference>
<keyword evidence="5" id="KW-0049">Antioxidant</keyword>
<dbReference type="GO" id="GO:0045454">
    <property type="term" value="P:cell redox homeostasis"/>
    <property type="evidence" value="ECO:0007669"/>
    <property type="project" value="TreeGrafter"/>
</dbReference>
<feature type="domain" description="Thioredoxin" evidence="14">
    <location>
        <begin position="4"/>
        <end position="158"/>
    </location>
</feature>
<keyword evidence="7" id="KW-1015">Disulfide bond</keyword>
<evidence type="ECO:0000313" key="15">
    <source>
        <dbReference type="EMBL" id="TGL58553.1"/>
    </source>
</evidence>
<keyword evidence="4 15" id="KW-0575">Peroxidase</keyword>
<dbReference type="PANTHER" id="PTHR42801">
    <property type="entry name" value="THIOREDOXIN-DEPENDENT PEROXIDE REDUCTASE"/>
    <property type="match status" value="1"/>
</dbReference>
<dbReference type="InterPro" id="IPR013766">
    <property type="entry name" value="Thioredoxin_domain"/>
</dbReference>
<evidence type="ECO:0000256" key="8">
    <source>
        <dbReference type="ARBA" id="ARBA00023284"/>
    </source>
</evidence>
<sequence length="159" mass="17866">MGTLIVGKKAPTFTAKNTKDETVKLADLVGKEGIVIYFYPRDMTPGCTTEACDFRDNFARLKKLGYNVVGISKDTPKSHTKFTEKEKLNFDLISDESGEICEKYGVWREKVFMGRKGMGIVRSTFLLDSSLKIKKIYDSVKVKGHVEEIIKDIQELAGS</sequence>
<dbReference type="GO" id="GO:0034599">
    <property type="term" value="P:cellular response to oxidative stress"/>
    <property type="evidence" value="ECO:0007669"/>
    <property type="project" value="TreeGrafter"/>
</dbReference>
<evidence type="ECO:0000256" key="13">
    <source>
        <dbReference type="PIRSR" id="PIRSR000239-1"/>
    </source>
</evidence>
<dbReference type="InterPro" id="IPR050924">
    <property type="entry name" value="Peroxiredoxin_BCP/PrxQ"/>
</dbReference>
<evidence type="ECO:0000256" key="11">
    <source>
        <dbReference type="ARBA" id="ARBA00042639"/>
    </source>
</evidence>
<gene>
    <name evidence="15" type="ORF">EHQ58_10470</name>
</gene>
<evidence type="ECO:0000259" key="14">
    <source>
        <dbReference type="PROSITE" id="PS51352"/>
    </source>
</evidence>
<dbReference type="SUPFAM" id="SSF52833">
    <property type="entry name" value="Thioredoxin-like"/>
    <property type="match status" value="1"/>
</dbReference>
<feature type="active site" description="Cysteine sulfenic acid (-SOH) intermediate; for peroxidase activity" evidence="13">
    <location>
        <position position="47"/>
    </location>
</feature>
<evidence type="ECO:0000256" key="6">
    <source>
        <dbReference type="ARBA" id="ARBA00023002"/>
    </source>
</evidence>
<dbReference type="GO" id="GO:0008379">
    <property type="term" value="F:thioredoxin peroxidase activity"/>
    <property type="evidence" value="ECO:0007669"/>
    <property type="project" value="TreeGrafter"/>
</dbReference>
<dbReference type="PROSITE" id="PS51352">
    <property type="entry name" value="THIOREDOXIN_2"/>
    <property type="match status" value="1"/>
</dbReference>
<name>A0A4R9JZ55_9LEPT</name>
<comment type="function">
    <text evidence="1">Thiol-specific peroxidase that catalyzes the reduction of hydrogen peroxide and organic hydroperoxides to water and alcohols, respectively. Plays a role in cell protection against oxidative stress by detoxifying peroxides and as sensor of hydrogen peroxide-mediated signaling events.</text>
</comment>
<dbReference type="Gene3D" id="3.40.30.10">
    <property type="entry name" value="Glutaredoxin"/>
    <property type="match status" value="1"/>
</dbReference>
<evidence type="ECO:0000256" key="9">
    <source>
        <dbReference type="ARBA" id="ARBA00032824"/>
    </source>
</evidence>
<dbReference type="Pfam" id="PF00578">
    <property type="entry name" value="AhpC-TSA"/>
    <property type="match status" value="1"/>
</dbReference>
<evidence type="ECO:0000256" key="10">
    <source>
        <dbReference type="ARBA" id="ARBA00038489"/>
    </source>
</evidence>
<keyword evidence="8" id="KW-0676">Redox-active center</keyword>
<evidence type="ECO:0000256" key="4">
    <source>
        <dbReference type="ARBA" id="ARBA00022559"/>
    </source>
</evidence>
<proteinExistence type="inferred from homology"/>
<dbReference type="Proteomes" id="UP000297693">
    <property type="component" value="Unassembled WGS sequence"/>
</dbReference>
<evidence type="ECO:0000256" key="5">
    <source>
        <dbReference type="ARBA" id="ARBA00022862"/>
    </source>
</evidence>
<evidence type="ECO:0000256" key="3">
    <source>
        <dbReference type="ARBA" id="ARBA00013017"/>
    </source>
</evidence>
<evidence type="ECO:0000256" key="2">
    <source>
        <dbReference type="ARBA" id="ARBA00011245"/>
    </source>
</evidence>
<dbReference type="RefSeq" id="WP_135623853.1">
    <property type="nucleotide sequence ID" value="NZ_RQGD01000033.1"/>
</dbReference>
<comment type="similarity">
    <text evidence="10">Belongs to the peroxiredoxin family. BCP/PrxQ subfamily.</text>
</comment>
<keyword evidence="6 15" id="KW-0560">Oxidoreductase</keyword>
<organism evidence="15 16">
    <name type="scientific">Leptospira ognonensis</name>
    <dbReference type="NCBI Taxonomy" id="2484945"/>
    <lineage>
        <taxon>Bacteria</taxon>
        <taxon>Pseudomonadati</taxon>
        <taxon>Spirochaetota</taxon>
        <taxon>Spirochaetia</taxon>
        <taxon>Leptospirales</taxon>
        <taxon>Leptospiraceae</taxon>
        <taxon>Leptospira</taxon>
    </lineage>
</organism>
<comment type="caution">
    <text evidence="15">The sequence shown here is derived from an EMBL/GenBank/DDBJ whole genome shotgun (WGS) entry which is preliminary data.</text>
</comment>
<accession>A0A4R9JZ55</accession>
<dbReference type="NCBIfam" id="NF006960">
    <property type="entry name" value="PRK09437.1"/>
    <property type="match status" value="1"/>
</dbReference>
<evidence type="ECO:0000313" key="16">
    <source>
        <dbReference type="Proteomes" id="UP000297693"/>
    </source>
</evidence>
<dbReference type="EMBL" id="RQGD01000033">
    <property type="protein sequence ID" value="TGL58553.1"/>
    <property type="molecule type" value="Genomic_DNA"/>
</dbReference>
<dbReference type="PANTHER" id="PTHR42801:SF4">
    <property type="entry name" value="AHPC_TSA FAMILY PROTEIN"/>
    <property type="match status" value="1"/>
</dbReference>
<protein>
    <recommendedName>
        <fullName evidence="3">thioredoxin-dependent peroxiredoxin</fullName>
        <ecNumber evidence="3">1.11.1.24</ecNumber>
    </recommendedName>
    <alternativeName>
        <fullName evidence="9">Thioredoxin peroxidase</fullName>
    </alternativeName>
    <alternativeName>
        <fullName evidence="11">Thioredoxin-dependent peroxiredoxin Bcp</fullName>
    </alternativeName>
</protein>
<dbReference type="FunFam" id="3.40.30.10:FF:000007">
    <property type="entry name" value="Thioredoxin-dependent thiol peroxidase"/>
    <property type="match status" value="1"/>
</dbReference>
<dbReference type="OrthoDB" id="9812811at2"/>
<evidence type="ECO:0000256" key="7">
    <source>
        <dbReference type="ARBA" id="ARBA00023157"/>
    </source>
</evidence>
<comment type="catalytic activity">
    <reaction evidence="12">
        <text>a hydroperoxide + [thioredoxin]-dithiol = an alcohol + [thioredoxin]-disulfide + H2O</text>
        <dbReference type="Rhea" id="RHEA:62620"/>
        <dbReference type="Rhea" id="RHEA-COMP:10698"/>
        <dbReference type="Rhea" id="RHEA-COMP:10700"/>
        <dbReference type="ChEBI" id="CHEBI:15377"/>
        <dbReference type="ChEBI" id="CHEBI:29950"/>
        <dbReference type="ChEBI" id="CHEBI:30879"/>
        <dbReference type="ChEBI" id="CHEBI:35924"/>
        <dbReference type="ChEBI" id="CHEBI:50058"/>
        <dbReference type="EC" id="1.11.1.24"/>
    </reaction>
</comment>
<dbReference type="EC" id="1.11.1.24" evidence="3"/>
<evidence type="ECO:0000256" key="1">
    <source>
        <dbReference type="ARBA" id="ARBA00003330"/>
    </source>
</evidence>
<dbReference type="AlphaFoldDB" id="A0A4R9JZ55"/>
<dbReference type="PIRSF" id="PIRSF000239">
    <property type="entry name" value="AHPC"/>
    <property type="match status" value="1"/>
</dbReference>
<dbReference type="InterPro" id="IPR024706">
    <property type="entry name" value="Peroxiredoxin_AhpC-typ"/>
</dbReference>
<evidence type="ECO:0000256" key="12">
    <source>
        <dbReference type="ARBA" id="ARBA00049091"/>
    </source>
</evidence>